<dbReference type="AlphaFoldDB" id="I2GVL7"/>
<feature type="compositionally biased region" description="Low complexity" evidence="2">
    <location>
        <begin position="136"/>
        <end position="146"/>
    </location>
</feature>
<organism evidence="4 5">
    <name type="scientific">Henningerozyma blattae (strain ATCC 34711 / CBS 6284 / DSM 70876 / NBRC 10599 / NRRL Y-10934 / UCD 77-7)</name>
    <name type="common">Yeast</name>
    <name type="synonym">Tetrapisispora blattae</name>
    <dbReference type="NCBI Taxonomy" id="1071380"/>
    <lineage>
        <taxon>Eukaryota</taxon>
        <taxon>Fungi</taxon>
        <taxon>Dikarya</taxon>
        <taxon>Ascomycota</taxon>
        <taxon>Saccharomycotina</taxon>
        <taxon>Saccharomycetes</taxon>
        <taxon>Saccharomycetales</taxon>
        <taxon>Saccharomycetaceae</taxon>
        <taxon>Henningerozyma</taxon>
    </lineage>
</organism>
<dbReference type="OrthoDB" id="3365399at2759"/>
<dbReference type="EMBL" id="HE806316">
    <property type="protein sequence ID" value="CCH58169.1"/>
    <property type="molecule type" value="Genomic_DNA"/>
</dbReference>
<reference evidence="4 5" key="1">
    <citation type="journal article" date="2011" name="Proc. Natl. Acad. Sci. U.S.A.">
        <title>Evolutionary erosion of yeast sex chromosomes by mating-type switching accidents.</title>
        <authorList>
            <person name="Gordon J.L."/>
            <person name="Armisen D."/>
            <person name="Proux-Wera E."/>
            <person name="Oheigeartaigh S.S."/>
            <person name="Byrne K.P."/>
            <person name="Wolfe K.H."/>
        </authorList>
    </citation>
    <scope>NUCLEOTIDE SEQUENCE [LARGE SCALE GENOMIC DNA]</scope>
    <source>
        <strain evidence="5">ATCC 34711 / CBS 6284 / DSM 70876 / NBRC 10599 / NRRL Y-10934 / UCD 77-7</strain>
    </source>
</reference>
<name>I2GVL7_HENB6</name>
<feature type="compositionally biased region" description="Acidic residues" evidence="2">
    <location>
        <begin position="1"/>
        <end position="18"/>
    </location>
</feature>
<dbReference type="KEGG" id="tbl:TBLA_0A03710"/>
<evidence type="ECO:0000256" key="1">
    <source>
        <dbReference type="SAM" id="Coils"/>
    </source>
</evidence>
<dbReference type="OMA" id="NFMTCNS"/>
<keyword evidence="1" id="KW-0175">Coiled coil</keyword>
<dbReference type="eggNOG" id="ENOG502QS09">
    <property type="taxonomic scope" value="Eukaryota"/>
</dbReference>
<dbReference type="GeneID" id="14493693"/>
<dbReference type="GO" id="GO:0030466">
    <property type="term" value="P:silent mating-type cassette heterochromatin formation"/>
    <property type="evidence" value="ECO:0007669"/>
    <property type="project" value="EnsemblFungi"/>
</dbReference>
<dbReference type="Gene3D" id="3.10.20.90">
    <property type="entry name" value="Phosphatidylinositol 3-kinase Catalytic Subunit, Chain A, domain 1"/>
    <property type="match status" value="1"/>
</dbReference>
<evidence type="ECO:0000313" key="4">
    <source>
        <dbReference type="EMBL" id="CCH58169.1"/>
    </source>
</evidence>
<keyword evidence="5" id="KW-1185">Reference proteome</keyword>
<dbReference type="GO" id="GO:0000400">
    <property type="term" value="F:four-way junction DNA binding"/>
    <property type="evidence" value="ECO:0007669"/>
    <property type="project" value="EnsemblFungi"/>
</dbReference>
<evidence type="ECO:0000259" key="3">
    <source>
        <dbReference type="PROSITE" id="PS50053"/>
    </source>
</evidence>
<dbReference type="InterPro" id="IPR029071">
    <property type="entry name" value="Ubiquitin-like_domsf"/>
</dbReference>
<feature type="compositionally biased region" description="Polar residues" evidence="2">
    <location>
        <begin position="147"/>
        <end position="167"/>
    </location>
</feature>
<dbReference type="GO" id="GO:0000724">
    <property type="term" value="P:double-strand break repair via homologous recombination"/>
    <property type="evidence" value="ECO:0007669"/>
    <property type="project" value="EnsemblFungi"/>
</dbReference>
<feature type="region of interest" description="Disordered" evidence="2">
    <location>
        <begin position="191"/>
        <end position="210"/>
    </location>
</feature>
<dbReference type="HOGENOM" id="CLU_048318_0_0_1"/>
<proteinExistence type="predicted"/>
<dbReference type="GO" id="GO:0033235">
    <property type="term" value="P:positive regulation of protein sumoylation"/>
    <property type="evidence" value="ECO:0007669"/>
    <property type="project" value="EnsemblFungi"/>
</dbReference>
<dbReference type="PROSITE" id="PS50053">
    <property type="entry name" value="UBIQUITIN_2"/>
    <property type="match status" value="1"/>
</dbReference>
<dbReference type="InterPro" id="IPR022617">
    <property type="entry name" value="Rad60/SUMO-like_dom"/>
</dbReference>
<dbReference type="GO" id="GO:0070336">
    <property type="term" value="F:flap-structured DNA binding"/>
    <property type="evidence" value="ECO:0007669"/>
    <property type="project" value="EnsemblFungi"/>
</dbReference>
<evidence type="ECO:0000256" key="2">
    <source>
        <dbReference type="SAM" id="MobiDB-lite"/>
    </source>
</evidence>
<dbReference type="GO" id="GO:0031573">
    <property type="term" value="P:mitotic intra-S DNA damage checkpoint signaling"/>
    <property type="evidence" value="ECO:0007669"/>
    <property type="project" value="EnsemblFungi"/>
</dbReference>
<dbReference type="SUPFAM" id="SSF54236">
    <property type="entry name" value="Ubiquitin-like"/>
    <property type="match status" value="1"/>
</dbReference>
<dbReference type="GO" id="GO:0007064">
    <property type="term" value="P:mitotic sister chromatid cohesion"/>
    <property type="evidence" value="ECO:0007669"/>
    <property type="project" value="EnsemblFungi"/>
</dbReference>
<protein>
    <recommendedName>
        <fullName evidence="3">Ubiquitin-like domain-containing protein</fullName>
    </recommendedName>
</protein>
<feature type="region of interest" description="Disordered" evidence="2">
    <location>
        <begin position="1"/>
        <end position="52"/>
    </location>
</feature>
<gene>
    <name evidence="4" type="primary">TBLA0A03710</name>
    <name evidence="4" type="ORF">TBLA_0A03710</name>
</gene>
<dbReference type="GO" id="GO:0005634">
    <property type="term" value="C:nucleus"/>
    <property type="evidence" value="ECO:0007669"/>
    <property type="project" value="EnsemblFungi"/>
</dbReference>
<feature type="region of interest" description="Disordered" evidence="2">
    <location>
        <begin position="107"/>
        <end position="177"/>
    </location>
</feature>
<feature type="compositionally biased region" description="Polar residues" evidence="2">
    <location>
        <begin position="123"/>
        <end position="135"/>
    </location>
</feature>
<feature type="coiled-coil region" evidence="1">
    <location>
        <begin position="327"/>
        <end position="377"/>
    </location>
</feature>
<dbReference type="CDD" id="cd17080">
    <property type="entry name" value="Ubl_SLD2_Esc2_like"/>
    <property type="match status" value="1"/>
</dbReference>
<dbReference type="InParanoid" id="I2GVL7"/>
<dbReference type="GO" id="GO:0000403">
    <property type="term" value="F:Y-form DNA binding"/>
    <property type="evidence" value="ECO:0007669"/>
    <property type="project" value="EnsemblFungi"/>
</dbReference>
<dbReference type="GO" id="GO:0180016">
    <property type="term" value="F:SUMO ligase regulator activity"/>
    <property type="evidence" value="ECO:0007669"/>
    <property type="project" value="EnsemblFungi"/>
</dbReference>
<evidence type="ECO:0000313" key="5">
    <source>
        <dbReference type="Proteomes" id="UP000002866"/>
    </source>
</evidence>
<dbReference type="Proteomes" id="UP000002866">
    <property type="component" value="Chromosome 1"/>
</dbReference>
<dbReference type="InterPro" id="IPR000626">
    <property type="entry name" value="Ubiquitin-like_dom"/>
</dbReference>
<dbReference type="FunCoup" id="I2GVL7">
    <property type="interactions" value="49"/>
</dbReference>
<feature type="domain" description="Ubiquitin-like" evidence="3">
    <location>
        <begin position="389"/>
        <end position="461"/>
    </location>
</feature>
<sequence length="461" mass="53104">MSSDDSQDYSTSDDDDDFFIAHDIEEPANQDGRELPQQQISNTSEDFEEGKPSIHTATNQDLLPLDLSTEISLANVNVVDKYRENILQIDESEPNIPIYDIVYESPNYNNSSKRITRGRSKLRNSNSEFPKSPNDSLSRSQSRSLSPYNTKRQKISSTNSKVNNKLNSNEKELMSDEAEDEDDEFFKALKHSSSVPPSSTMKSDIKTTKDQGNPKRIYNVRFISKIEGTLDKKVQVKVLGKFPFSKILPPALKAFSEEYKIPNVLKQYYRVNNVTLYWNDSKLLNFMTCNSLNIPQIYENEISDVEIIVITKTNEKSYEDKINMSLKQNIEQNLAQKSNEIKELRKLKVESFEHNSIQEFEKELKELSQDGVDTKQTANIDDIPNESHIKIALLTQDNKKLYVKVRNSTPFSELVNYFREQKQLGETQQIKLIFDNEELDLNETVGDQDMEDEDMIEVVLI</sequence>
<dbReference type="RefSeq" id="XP_004177688.1">
    <property type="nucleotide sequence ID" value="XM_004177640.1"/>
</dbReference>
<dbReference type="Pfam" id="PF11976">
    <property type="entry name" value="Rad60-SLD"/>
    <property type="match status" value="1"/>
</dbReference>
<accession>I2GVL7</accession>